<comment type="caution">
    <text evidence="3">The sequence shown here is derived from an EMBL/GenBank/DDBJ whole genome shotgun (WGS) entry which is preliminary data.</text>
</comment>
<accession>A0A4Q0QEP9</accession>
<dbReference type="Gene3D" id="3.40.190.10">
    <property type="entry name" value="Periplasmic binding protein-like II"/>
    <property type="match status" value="2"/>
</dbReference>
<gene>
    <name evidence="3" type="ORF">EAS61_27855</name>
</gene>
<feature type="chain" id="PRO_5020448322" description="Extracellular solute-binding protein" evidence="2">
    <location>
        <begin position="28"/>
        <end position="432"/>
    </location>
</feature>
<evidence type="ECO:0000313" key="4">
    <source>
        <dbReference type="Proteomes" id="UP000290174"/>
    </source>
</evidence>
<dbReference type="Pfam" id="PF13416">
    <property type="entry name" value="SBP_bac_8"/>
    <property type="match status" value="1"/>
</dbReference>
<dbReference type="AlphaFoldDB" id="A0A4Q0QEP9"/>
<dbReference type="EMBL" id="RKMK01000032">
    <property type="protein sequence ID" value="RXG89569.1"/>
    <property type="molecule type" value="Genomic_DNA"/>
</dbReference>
<dbReference type="InterPro" id="IPR006059">
    <property type="entry name" value="SBP"/>
</dbReference>
<evidence type="ECO:0000256" key="1">
    <source>
        <dbReference type="ARBA" id="ARBA00022764"/>
    </source>
</evidence>
<dbReference type="Proteomes" id="UP000290174">
    <property type="component" value="Unassembled WGS sequence"/>
</dbReference>
<evidence type="ECO:0000313" key="3">
    <source>
        <dbReference type="EMBL" id="RXG89569.1"/>
    </source>
</evidence>
<organism evidence="3 4">
    <name type="scientific">Bradyrhizobium zhanjiangense</name>
    <dbReference type="NCBI Taxonomy" id="1325107"/>
    <lineage>
        <taxon>Bacteria</taxon>
        <taxon>Pseudomonadati</taxon>
        <taxon>Pseudomonadota</taxon>
        <taxon>Alphaproteobacteria</taxon>
        <taxon>Hyphomicrobiales</taxon>
        <taxon>Nitrobacteraceae</taxon>
        <taxon>Bradyrhizobium</taxon>
    </lineage>
</organism>
<dbReference type="RefSeq" id="WP_128956576.1">
    <property type="nucleotide sequence ID" value="NZ_RKMK01000032.1"/>
</dbReference>
<keyword evidence="2" id="KW-0732">Signal</keyword>
<protein>
    <recommendedName>
        <fullName evidence="5">Extracellular solute-binding protein</fullName>
    </recommendedName>
</protein>
<sequence length="432" mass="47087">MRNPLLQASVLLLLLLGHVGLSTGARAAGTEQDCPAEAAKQQTVEPIMLRVALYPFVPDRLALFQKIEAIFECENPGVNVVLISSPNATDNYYDDDDAKKKGIQFVDADVYEIDTVLLSDFVNLGKIAPIELPFDDLASETVEAVTRNSNVYGVPHWLCGNFLFYRKSDAAIANAVTWKELVGTLRKRHATLLVDLKGRSTLGEWYLTALSANVGLDAAQTQIVSKAPIDTNAVSYLQQILSACAVGFCRSQALHENTGFYARAFVRGHAAVYIGYSETIYYGLREVADNCLPTSGCMSEGEIAVRALPRFDAEKAETGVGWVDALAIDAKLSGKKKDLALKFIRRAVSDDSYAAMLAPEWPYASRYLLPARRGIQIPEAPLYSELLKAHAGRGTGTAPHLNQALRDVAQTVTCALPIDRDDQDTKGSCKLQ</sequence>
<name>A0A4Q0QEP9_9BRAD</name>
<reference evidence="3 4" key="1">
    <citation type="submission" date="2018-11" db="EMBL/GenBank/DDBJ databases">
        <title>Bradyrhizobium sp. nov., isolated from effective nodules of peanut in China.</title>
        <authorList>
            <person name="Li Y."/>
        </authorList>
    </citation>
    <scope>NUCLEOTIDE SEQUENCE [LARGE SCALE GENOMIC DNA]</scope>
    <source>
        <strain evidence="3 4">CCBAU 51770</strain>
    </source>
</reference>
<evidence type="ECO:0008006" key="5">
    <source>
        <dbReference type="Google" id="ProtNLM"/>
    </source>
</evidence>
<keyword evidence="1" id="KW-0574">Periplasm</keyword>
<evidence type="ECO:0000256" key="2">
    <source>
        <dbReference type="SAM" id="SignalP"/>
    </source>
</evidence>
<feature type="signal peptide" evidence="2">
    <location>
        <begin position="1"/>
        <end position="27"/>
    </location>
</feature>
<dbReference type="SUPFAM" id="SSF53850">
    <property type="entry name" value="Periplasmic binding protein-like II"/>
    <property type="match status" value="1"/>
</dbReference>
<proteinExistence type="predicted"/>